<organism evidence="1 2">
    <name type="scientific">Taklimakanibacter albus</name>
    <dbReference type="NCBI Taxonomy" id="2800327"/>
    <lineage>
        <taxon>Bacteria</taxon>
        <taxon>Pseudomonadati</taxon>
        <taxon>Pseudomonadota</taxon>
        <taxon>Alphaproteobacteria</taxon>
        <taxon>Hyphomicrobiales</taxon>
        <taxon>Aestuariivirgaceae</taxon>
        <taxon>Taklimakanibacter</taxon>
    </lineage>
</organism>
<sequence>MIISAAERSNSFGPAQVLFFAHIDQRRVEVVTSEITLAECLVKPFADKDIFAVETYMALLGEQPSLPVVPISRSILLSAAQLRAETKLKLPDAIHVATAKWAECSAFVTNDRGIKESDDLRIIMWDQLSETDLS</sequence>
<evidence type="ECO:0000313" key="2">
    <source>
        <dbReference type="Proteomes" id="UP000616151"/>
    </source>
</evidence>
<dbReference type="Proteomes" id="UP000616151">
    <property type="component" value="Unassembled WGS sequence"/>
</dbReference>
<dbReference type="EMBL" id="JAENHL010000006">
    <property type="protein sequence ID" value="MBK1866854.1"/>
    <property type="molecule type" value="Genomic_DNA"/>
</dbReference>
<accession>A0ACC5R2H8</accession>
<name>A0ACC5R2H8_9HYPH</name>
<protein>
    <submittedName>
        <fullName evidence="1">PIN domain-containing protein</fullName>
    </submittedName>
</protein>
<comment type="caution">
    <text evidence="1">The sequence shown here is derived from an EMBL/GenBank/DDBJ whole genome shotgun (WGS) entry which is preliminary data.</text>
</comment>
<reference evidence="1" key="1">
    <citation type="submission" date="2021-01" db="EMBL/GenBank/DDBJ databases">
        <authorList>
            <person name="Sun Q."/>
        </authorList>
    </citation>
    <scope>NUCLEOTIDE SEQUENCE</scope>
    <source>
        <strain evidence="1">YIM B02566</strain>
    </source>
</reference>
<proteinExistence type="predicted"/>
<evidence type="ECO:0000313" key="1">
    <source>
        <dbReference type="EMBL" id="MBK1866854.1"/>
    </source>
</evidence>
<keyword evidence="2" id="KW-1185">Reference proteome</keyword>
<gene>
    <name evidence="1" type="ORF">JHL16_10855</name>
</gene>